<keyword evidence="7" id="KW-1185">Reference proteome</keyword>
<evidence type="ECO:0000256" key="1">
    <source>
        <dbReference type="ARBA" id="ARBA00022603"/>
    </source>
</evidence>
<dbReference type="PROSITE" id="PS51683">
    <property type="entry name" value="SAM_OMT_II"/>
    <property type="match status" value="1"/>
</dbReference>
<gene>
    <name evidence="6" type="ORF">GCM10009863_09240</name>
</gene>
<dbReference type="Gene3D" id="1.10.10.10">
    <property type="entry name" value="Winged helix-like DNA-binding domain superfamily/Winged helix DNA-binding domain"/>
    <property type="match status" value="1"/>
</dbReference>
<name>A0ABP6C591_9ACTN</name>
<dbReference type="InterPro" id="IPR012967">
    <property type="entry name" value="COMT_dimerisation"/>
</dbReference>
<reference evidence="7" key="1">
    <citation type="journal article" date="2019" name="Int. J. Syst. Evol. Microbiol.">
        <title>The Global Catalogue of Microorganisms (GCM) 10K type strain sequencing project: providing services to taxonomists for standard genome sequencing and annotation.</title>
        <authorList>
            <consortium name="The Broad Institute Genomics Platform"/>
            <consortium name="The Broad Institute Genome Sequencing Center for Infectious Disease"/>
            <person name="Wu L."/>
            <person name="Ma J."/>
        </authorList>
    </citation>
    <scope>NUCLEOTIDE SEQUENCE [LARGE SCALE GENOMIC DNA]</scope>
    <source>
        <strain evidence="7">JCM 16373</strain>
    </source>
</reference>
<dbReference type="InterPro" id="IPR036388">
    <property type="entry name" value="WH-like_DNA-bd_sf"/>
</dbReference>
<dbReference type="PANTHER" id="PTHR43712">
    <property type="entry name" value="PUTATIVE (AFU_ORTHOLOGUE AFUA_4G14580)-RELATED"/>
    <property type="match status" value="1"/>
</dbReference>
<dbReference type="InterPro" id="IPR001077">
    <property type="entry name" value="COMT_C"/>
</dbReference>
<dbReference type="Pfam" id="PF00891">
    <property type="entry name" value="Methyltransf_2"/>
    <property type="match status" value="1"/>
</dbReference>
<dbReference type="EMBL" id="BAAARJ010000003">
    <property type="protein sequence ID" value="GAA2598016.1"/>
    <property type="molecule type" value="Genomic_DNA"/>
</dbReference>
<feature type="domain" description="O-methyltransferase C-terminal" evidence="4">
    <location>
        <begin position="139"/>
        <end position="347"/>
    </location>
</feature>
<keyword evidence="3" id="KW-0949">S-adenosyl-L-methionine</keyword>
<dbReference type="Proteomes" id="UP001501447">
    <property type="component" value="Unassembled WGS sequence"/>
</dbReference>
<dbReference type="GO" id="GO:0008168">
    <property type="term" value="F:methyltransferase activity"/>
    <property type="evidence" value="ECO:0007669"/>
    <property type="project" value="UniProtKB-KW"/>
</dbReference>
<evidence type="ECO:0000256" key="2">
    <source>
        <dbReference type="ARBA" id="ARBA00022679"/>
    </source>
</evidence>
<proteinExistence type="predicted"/>
<dbReference type="PANTHER" id="PTHR43712:SF2">
    <property type="entry name" value="O-METHYLTRANSFERASE CICE"/>
    <property type="match status" value="1"/>
</dbReference>
<evidence type="ECO:0000259" key="4">
    <source>
        <dbReference type="Pfam" id="PF00891"/>
    </source>
</evidence>
<protein>
    <submittedName>
        <fullName evidence="6">Methyltransferase</fullName>
    </submittedName>
</protein>
<comment type="caution">
    <text evidence="6">The sequence shown here is derived from an EMBL/GenBank/DDBJ whole genome shotgun (WGS) entry which is preliminary data.</text>
</comment>
<dbReference type="RefSeq" id="WP_344562426.1">
    <property type="nucleotide sequence ID" value="NZ_BAAARJ010000003.1"/>
</dbReference>
<feature type="domain" description="O-methyltransferase dimerisation" evidence="5">
    <location>
        <begin position="53"/>
        <end position="117"/>
    </location>
</feature>
<dbReference type="Gene3D" id="3.40.50.150">
    <property type="entry name" value="Vaccinia Virus protein VP39"/>
    <property type="match status" value="1"/>
</dbReference>
<evidence type="ECO:0000259" key="5">
    <source>
        <dbReference type="Pfam" id="PF08100"/>
    </source>
</evidence>
<evidence type="ECO:0000313" key="6">
    <source>
        <dbReference type="EMBL" id="GAA2598016.1"/>
    </source>
</evidence>
<dbReference type="SUPFAM" id="SSF53335">
    <property type="entry name" value="S-adenosyl-L-methionine-dependent methyltransferases"/>
    <property type="match status" value="1"/>
</dbReference>
<organism evidence="6 7">
    <name type="scientific">Streptomyces axinellae</name>
    <dbReference type="NCBI Taxonomy" id="552788"/>
    <lineage>
        <taxon>Bacteria</taxon>
        <taxon>Bacillati</taxon>
        <taxon>Actinomycetota</taxon>
        <taxon>Actinomycetes</taxon>
        <taxon>Kitasatosporales</taxon>
        <taxon>Streptomycetaceae</taxon>
        <taxon>Streptomyces</taxon>
    </lineage>
</organism>
<keyword evidence="2" id="KW-0808">Transferase</keyword>
<evidence type="ECO:0000313" key="7">
    <source>
        <dbReference type="Proteomes" id="UP001501447"/>
    </source>
</evidence>
<dbReference type="InterPro" id="IPR036390">
    <property type="entry name" value="WH_DNA-bd_sf"/>
</dbReference>
<sequence>MTVGEEVTAEEVTAEDVTVKDVTVKDVSVKEVTAEAGRILGQAMAFQPAKLVLAGVETGLFGTLAEGPLPEEALRERLGLQPRGCDHFLAALAELGFLERTSDGSWANTRISAQLLVPGDPASLSGFLGLAGQVMYPAWDKLAEGLRTGAPQAATYTGEDMFGELYDSDEKKGGLVDMAEDASRPLIPVLTRVFDWASYRSVLELGGCRGNVLAGVVRAHPHLAARVFDLPQLRGDFDAHMASLGMTGELGFHGGDFFTGPLPEADVLMLGHALVDWNDDQRAQLVENAYAAVRPGGAFLVWDPVIVPDEESYLRNLLRSLNLQLMTPHGKGYTLEQCAGWMRGAGFARVEHRSLGHDVTLVIGHKAP</sequence>
<dbReference type="Pfam" id="PF08100">
    <property type="entry name" value="Dimerisation"/>
    <property type="match status" value="1"/>
</dbReference>
<dbReference type="InterPro" id="IPR029063">
    <property type="entry name" value="SAM-dependent_MTases_sf"/>
</dbReference>
<dbReference type="GO" id="GO:0032259">
    <property type="term" value="P:methylation"/>
    <property type="evidence" value="ECO:0007669"/>
    <property type="project" value="UniProtKB-KW"/>
</dbReference>
<evidence type="ECO:0000256" key="3">
    <source>
        <dbReference type="ARBA" id="ARBA00022691"/>
    </source>
</evidence>
<dbReference type="InterPro" id="IPR016461">
    <property type="entry name" value="COMT-like"/>
</dbReference>
<keyword evidence="1 6" id="KW-0489">Methyltransferase</keyword>
<dbReference type="SUPFAM" id="SSF46785">
    <property type="entry name" value="Winged helix' DNA-binding domain"/>
    <property type="match status" value="1"/>
</dbReference>
<accession>A0ABP6C591</accession>